<comment type="caution">
    <text evidence="15">The sequence shown here is derived from an EMBL/GenBank/DDBJ whole genome shotgun (WGS) entry which is preliminary data.</text>
</comment>
<dbReference type="GO" id="GO:0006665">
    <property type="term" value="P:sphingolipid metabolic process"/>
    <property type="evidence" value="ECO:0007669"/>
    <property type="project" value="UniProtKB-KW"/>
</dbReference>
<keyword evidence="16" id="KW-1185">Reference proteome</keyword>
<evidence type="ECO:0000256" key="12">
    <source>
        <dbReference type="ARBA" id="ARBA00023098"/>
    </source>
</evidence>
<dbReference type="EC" id="3.1.4.12" evidence="5"/>
<dbReference type="PANTHER" id="PTHR16320">
    <property type="entry name" value="SPHINGOMYELINASE FAMILY MEMBER"/>
    <property type="match status" value="1"/>
</dbReference>
<comment type="subcellular location">
    <subcellularLocation>
        <location evidence="1">Membrane</location>
        <topology evidence="1">Multi-pass membrane protein</topology>
    </subcellularLocation>
</comment>
<dbReference type="GO" id="GO:0046872">
    <property type="term" value="F:metal ion binding"/>
    <property type="evidence" value="ECO:0007669"/>
    <property type="project" value="UniProtKB-KW"/>
</dbReference>
<dbReference type="GO" id="GO:0016020">
    <property type="term" value="C:membrane"/>
    <property type="evidence" value="ECO:0007669"/>
    <property type="project" value="GOC"/>
</dbReference>
<evidence type="ECO:0000256" key="8">
    <source>
        <dbReference type="ARBA" id="ARBA00022801"/>
    </source>
</evidence>
<dbReference type="InterPro" id="IPR005135">
    <property type="entry name" value="Endo/exonuclease/phosphatase"/>
</dbReference>
<evidence type="ECO:0000256" key="4">
    <source>
        <dbReference type="ARBA" id="ARBA00006335"/>
    </source>
</evidence>
<name>A0AAN8QW03_9TELE</name>
<organism evidence="15 16">
    <name type="scientific">Coregonus suidteri</name>
    <dbReference type="NCBI Taxonomy" id="861788"/>
    <lineage>
        <taxon>Eukaryota</taxon>
        <taxon>Metazoa</taxon>
        <taxon>Chordata</taxon>
        <taxon>Craniata</taxon>
        <taxon>Vertebrata</taxon>
        <taxon>Euteleostomi</taxon>
        <taxon>Actinopterygii</taxon>
        <taxon>Neopterygii</taxon>
        <taxon>Teleostei</taxon>
        <taxon>Protacanthopterygii</taxon>
        <taxon>Salmoniformes</taxon>
        <taxon>Salmonidae</taxon>
        <taxon>Coregoninae</taxon>
        <taxon>Coregonus</taxon>
    </lineage>
</organism>
<dbReference type="PANTHER" id="PTHR16320:SF24">
    <property type="entry name" value="PHOSPHODIESTERASE, PUTATIVE-RELATED"/>
    <property type="match status" value="1"/>
</dbReference>
<proteinExistence type="inferred from homology"/>
<evidence type="ECO:0000256" key="1">
    <source>
        <dbReference type="ARBA" id="ARBA00004141"/>
    </source>
</evidence>
<evidence type="ECO:0000256" key="10">
    <source>
        <dbReference type="ARBA" id="ARBA00022919"/>
    </source>
</evidence>
<evidence type="ECO:0000313" key="15">
    <source>
        <dbReference type="EMBL" id="KAK6318740.1"/>
    </source>
</evidence>
<dbReference type="Proteomes" id="UP001356427">
    <property type="component" value="Unassembled WGS sequence"/>
</dbReference>
<dbReference type="GO" id="GO:0004767">
    <property type="term" value="F:sphingomyelin phosphodiesterase activity"/>
    <property type="evidence" value="ECO:0007669"/>
    <property type="project" value="UniProtKB-EC"/>
</dbReference>
<dbReference type="EMBL" id="JAGTTL010000008">
    <property type="protein sequence ID" value="KAK6318740.1"/>
    <property type="molecule type" value="Genomic_DNA"/>
</dbReference>
<comment type="pathway">
    <text evidence="3">Sphingolipid metabolism.</text>
</comment>
<keyword evidence="9" id="KW-0460">Magnesium</keyword>
<gene>
    <name evidence="15" type="ORF">J4Q44_G00099510</name>
</gene>
<keyword evidence="12" id="KW-0443">Lipid metabolism</keyword>
<evidence type="ECO:0000256" key="9">
    <source>
        <dbReference type="ARBA" id="ARBA00022842"/>
    </source>
</evidence>
<dbReference type="Gene3D" id="3.60.10.10">
    <property type="entry name" value="Endonuclease/exonuclease/phosphatase"/>
    <property type="match status" value="1"/>
</dbReference>
<feature type="domain" description="Endonuclease/exonuclease/phosphatase" evidence="14">
    <location>
        <begin position="1"/>
        <end position="113"/>
    </location>
</feature>
<evidence type="ECO:0000256" key="7">
    <source>
        <dbReference type="ARBA" id="ARBA00022723"/>
    </source>
</evidence>
<evidence type="ECO:0000256" key="6">
    <source>
        <dbReference type="ARBA" id="ARBA00022692"/>
    </source>
</evidence>
<keyword evidence="7" id="KW-0479">Metal-binding</keyword>
<sequence>MFSRHRIFDAFLYRYSLNGYPYVVHHADWFGGKAVGMVILNRGRLTAHTSHQHVLHAEYCREKDSYLPHRVVQAWELQQFICHTSSGVDLGIFGGDLNMHPQDLGNRMLWTYTGIRDSYTETAKFDVL</sequence>
<dbReference type="SUPFAM" id="SSF56219">
    <property type="entry name" value="DNase I-like"/>
    <property type="match status" value="1"/>
</dbReference>
<keyword evidence="10" id="KW-0746">Sphingolipid metabolism</keyword>
<accession>A0AAN8QW03</accession>
<reference evidence="15 16" key="1">
    <citation type="submission" date="2021-04" db="EMBL/GenBank/DDBJ databases">
        <authorList>
            <person name="De Guttry C."/>
            <person name="Zahm M."/>
            <person name="Klopp C."/>
            <person name="Cabau C."/>
            <person name="Louis A."/>
            <person name="Berthelot C."/>
            <person name="Parey E."/>
            <person name="Roest Crollius H."/>
            <person name="Montfort J."/>
            <person name="Robinson-Rechavi M."/>
            <person name="Bucao C."/>
            <person name="Bouchez O."/>
            <person name="Gislard M."/>
            <person name="Lluch J."/>
            <person name="Milhes M."/>
            <person name="Lampietro C."/>
            <person name="Lopez Roques C."/>
            <person name="Donnadieu C."/>
            <person name="Braasch I."/>
            <person name="Desvignes T."/>
            <person name="Postlethwait J."/>
            <person name="Bobe J."/>
            <person name="Wedekind C."/>
            <person name="Guiguen Y."/>
        </authorList>
    </citation>
    <scope>NUCLEOTIDE SEQUENCE [LARGE SCALE GENOMIC DNA]</scope>
    <source>
        <strain evidence="15">Cs_M1</strain>
        <tissue evidence="15">Blood</tissue>
    </source>
</reference>
<protein>
    <recommendedName>
        <fullName evidence="5">sphingomyelin phosphodiesterase</fullName>
        <ecNumber evidence="5">3.1.4.12</ecNumber>
    </recommendedName>
</protein>
<evidence type="ECO:0000259" key="14">
    <source>
        <dbReference type="Pfam" id="PF03372"/>
    </source>
</evidence>
<dbReference type="Pfam" id="PF03372">
    <property type="entry name" value="Exo_endo_phos"/>
    <property type="match status" value="1"/>
</dbReference>
<evidence type="ECO:0000256" key="2">
    <source>
        <dbReference type="ARBA" id="ARBA00004760"/>
    </source>
</evidence>
<evidence type="ECO:0000256" key="13">
    <source>
        <dbReference type="ARBA" id="ARBA00023136"/>
    </source>
</evidence>
<evidence type="ECO:0000256" key="11">
    <source>
        <dbReference type="ARBA" id="ARBA00022989"/>
    </source>
</evidence>
<dbReference type="InterPro" id="IPR036691">
    <property type="entry name" value="Endo/exonu/phosph_ase_sf"/>
</dbReference>
<dbReference type="AlphaFoldDB" id="A0AAN8QW03"/>
<dbReference type="InterPro" id="IPR038772">
    <property type="entry name" value="Sph/SMPD2-like"/>
</dbReference>
<keyword evidence="13" id="KW-0472">Membrane</keyword>
<comment type="pathway">
    <text evidence="2">Lipid metabolism; sphingolipid metabolism.</text>
</comment>
<evidence type="ECO:0000256" key="3">
    <source>
        <dbReference type="ARBA" id="ARBA00004991"/>
    </source>
</evidence>
<comment type="similarity">
    <text evidence="4">Belongs to the neutral sphingomyelinase family.</text>
</comment>
<evidence type="ECO:0000313" key="16">
    <source>
        <dbReference type="Proteomes" id="UP001356427"/>
    </source>
</evidence>
<keyword evidence="8" id="KW-0378">Hydrolase</keyword>
<keyword evidence="11" id="KW-1133">Transmembrane helix</keyword>
<keyword evidence="6" id="KW-0812">Transmembrane</keyword>
<evidence type="ECO:0000256" key="5">
    <source>
        <dbReference type="ARBA" id="ARBA00012369"/>
    </source>
</evidence>